<evidence type="ECO:0000313" key="3">
    <source>
        <dbReference type="Proteomes" id="UP000887104"/>
    </source>
</evidence>
<reference evidence="2" key="1">
    <citation type="submission" date="2021-05" db="EMBL/GenBank/DDBJ databases">
        <title>Molecular characterization for Shewanella algae harboring chromosomal blaOXA-55-like strains isolated from clinical and environment sample.</title>
        <authorList>
            <person name="Ohama Y."/>
            <person name="Aoki K."/>
            <person name="Harada S."/>
            <person name="Moriya K."/>
            <person name="Ishii Y."/>
            <person name="Tateda K."/>
        </authorList>
    </citation>
    <scope>NUCLEOTIDE SEQUENCE</scope>
    <source>
        <strain evidence="2">JCM 11563</strain>
    </source>
</reference>
<sequence length="370" mass="41291">MLKIILRILISFSFTFALFNSVNAAEVTQLDEGVVAVDSRSTALRSQGIKQAFEDVILKNSGTQSALSNEKIKQQLNSASSLMTQYGYFEQDSQLFLKVNFDHKRIINLLREAGLPVWGKQRPLTLVWLVNEHNGERDILNDASTVEDRNVFNRESAARGVPLLFPLMDLDDAMKVGVNDIRGQFTENVANASLRYQANYFVMATIAPQGSGYQYQMALYPREKDAQALQMTSLVNHSGESASADEAVAAMVGAISQYYVEQYAVADSGERNTTKLTFSEVTDIRQLVAVERYLAQLSAIKHASIGKIQGETVEFNVNLFGDEADLHRLMALDPRIGILNPITESSLDYSSFEPIEASQKETQIYYWKGQ</sequence>
<dbReference type="Proteomes" id="UP000887104">
    <property type="component" value="Unassembled WGS sequence"/>
</dbReference>
<dbReference type="Pfam" id="PF09839">
    <property type="entry name" value="DUF2066"/>
    <property type="match status" value="1"/>
</dbReference>
<dbReference type="RefSeq" id="WP_220783231.1">
    <property type="nucleotide sequence ID" value="NZ_JAKILT010000019.1"/>
</dbReference>
<evidence type="ECO:0000313" key="2">
    <source>
        <dbReference type="EMBL" id="GIU51788.1"/>
    </source>
</evidence>
<keyword evidence="3" id="KW-1185">Reference proteome</keyword>
<keyword evidence="1" id="KW-0732">Signal</keyword>
<feature type="signal peptide" evidence="1">
    <location>
        <begin position="1"/>
        <end position="24"/>
    </location>
</feature>
<comment type="caution">
    <text evidence="2">The sequence shown here is derived from an EMBL/GenBank/DDBJ whole genome shotgun (WGS) entry which is preliminary data.</text>
</comment>
<dbReference type="EMBL" id="BPEY01000132">
    <property type="protein sequence ID" value="GIU51788.1"/>
    <property type="molecule type" value="Genomic_DNA"/>
</dbReference>
<proteinExistence type="predicted"/>
<name>A0ABQ4PQY4_9GAMM</name>
<feature type="chain" id="PRO_5047165137" description="DUF2066 domain-containing protein" evidence="1">
    <location>
        <begin position="25"/>
        <end position="370"/>
    </location>
</feature>
<dbReference type="InterPro" id="IPR018642">
    <property type="entry name" value="DUF2066"/>
</dbReference>
<gene>
    <name evidence="2" type="ORF">TUM4438_42630</name>
</gene>
<protein>
    <recommendedName>
        <fullName evidence="4">DUF2066 domain-containing protein</fullName>
    </recommendedName>
</protein>
<evidence type="ECO:0000256" key="1">
    <source>
        <dbReference type="SAM" id="SignalP"/>
    </source>
</evidence>
<evidence type="ECO:0008006" key="4">
    <source>
        <dbReference type="Google" id="ProtNLM"/>
    </source>
</evidence>
<organism evidence="2 3">
    <name type="scientific">Shewanella sairae</name>
    <dbReference type="NCBI Taxonomy" id="190310"/>
    <lineage>
        <taxon>Bacteria</taxon>
        <taxon>Pseudomonadati</taxon>
        <taxon>Pseudomonadota</taxon>
        <taxon>Gammaproteobacteria</taxon>
        <taxon>Alteromonadales</taxon>
        <taxon>Shewanellaceae</taxon>
        <taxon>Shewanella</taxon>
    </lineage>
</organism>
<accession>A0ABQ4PQY4</accession>